<feature type="non-terminal residue" evidence="1">
    <location>
        <position position="81"/>
    </location>
</feature>
<name>A0AAV7UA49_PLEWA</name>
<feature type="non-terminal residue" evidence="1">
    <location>
        <position position="1"/>
    </location>
</feature>
<sequence length="81" mass="9451">SSGWPLPGKCSNFLRPRSINCWKCWQDLRWWTSFITLTKLGRSFQQKKCMQQSLTSVMCHTQALAYPDLDGDLKAREQRQG</sequence>
<proteinExistence type="predicted"/>
<evidence type="ECO:0000313" key="2">
    <source>
        <dbReference type="Proteomes" id="UP001066276"/>
    </source>
</evidence>
<dbReference type="Proteomes" id="UP001066276">
    <property type="component" value="Chromosome 3_1"/>
</dbReference>
<keyword evidence="2" id="KW-1185">Reference proteome</keyword>
<accession>A0AAV7UA49</accession>
<gene>
    <name evidence="1" type="ORF">NDU88_001416</name>
</gene>
<protein>
    <submittedName>
        <fullName evidence="1">Uncharacterized protein</fullName>
    </submittedName>
</protein>
<comment type="caution">
    <text evidence="1">The sequence shown here is derived from an EMBL/GenBank/DDBJ whole genome shotgun (WGS) entry which is preliminary data.</text>
</comment>
<evidence type="ECO:0000313" key="1">
    <source>
        <dbReference type="EMBL" id="KAJ1184613.1"/>
    </source>
</evidence>
<dbReference type="AlphaFoldDB" id="A0AAV7UA49"/>
<reference evidence="1" key="1">
    <citation type="journal article" date="2022" name="bioRxiv">
        <title>Sequencing and chromosome-scale assembly of the giantPleurodeles waltlgenome.</title>
        <authorList>
            <person name="Brown T."/>
            <person name="Elewa A."/>
            <person name="Iarovenko S."/>
            <person name="Subramanian E."/>
            <person name="Araus A.J."/>
            <person name="Petzold A."/>
            <person name="Susuki M."/>
            <person name="Suzuki K.-i.T."/>
            <person name="Hayashi T."/>
            <person name="Toyoda A."/>
            <person name="Oliveira C."/>
            <person name="Osipova E."/>
            <person name="Leigh N.D."/>
            <person name="Simon A."/>
            <person name="Yun M.H."/>
        </authorList>
    </citation>
    <scope>NUCLEOTIDE SEQUENCE</scope>
    <source>
        <strain evidence="1">20211129_DDA</strain>
        <tissue evidence="1">Liver</tissue>
    </source>
</reference>
<organism evidence="1 2">
    <name type="scientific">Pleurodeles waltl</name>
    <name type="common">Iberian ribbed newt</name>
    <dbReference type="NCBI Taxonomy" id="8319"/>
    <lineage>
        <taxon>Eukaryota</taxon>
        <taxon>Metazoa</taxon>
        <taxon>Chordata</taxon>
        <taxon>Craniata</taxon>
        <taxon>Vertebrata</taxon>
        <taxon>Euteleostomi</taxon>
        <taxon>Amphibia</taxon>
        <taxon>Batrachia</taxon>
        <taxon>Caudata</taxon>
        <taxon>Salamandroidea</taxon>
        <taxon>Salamandridae</taxon>
        <taxon>Pleurodelinae</taxon>
        <taxon>Pleurodeles</taxon>
    </lineage>
</organism>
<dbReference type="EMBL" id="JANPWB010000005">
    <property type="protein sequence ID" value="KAJ1184613.1"/>
    <property type="molecule type" value="Genomic_DNA"/>
</dbReference>